<dbReference type="AlphaFoldDB" id="A0A8J4T656"/>
<organism evidence="1 2">
    <name type="scientific">Paragonimus heterotremus</name>
    <dbReference type="NCBI Taxonomy" id="100268"/>
    <lineage>
        <taxon>Eukaryota</taxon>
        <taxon>Metazoa</taxon>
        <taxon>Spiralia</taxon>
        <taxon>Lophotrochozoa</taxon>
        <taxon>Platyhelminthes</taxon>
        <taxon>Trematoda</taxon>
        <taxon>Digenea</taxon>
        <taxon>Plagiorchiida</taxon>
        <taxon>Troglotremata</taxon>
        <taxon>Troglotrematidae</taxon>
        <taxon>Paragonimus</taxon>
    </lineage>
</organism>
<gene>
    <name evidence="1" type="ORF">PHET_01141</name>
</gene>
<dbReference type="PANTHER" id="PTHR33053:SF24">
    <property type="entry name" value="TRANSPOSASE DOMAIN-CONTAINING PROTEIN"/>
    <property type="match status" value="1"/>
</dbReference>
<dbReference type="EMBL" id="LUCH01000315">
    <property type="protein sequence ID" value="KAF5405470.1"/>
    <property type="molecule type" value="Genomic_DNA"/>
</dbReference>
<comment type="caution">
    <text evidence="1">The sequence shown here is derived from an EMBL/GenBank/DDBJ whole genome shotgun (WGS) entry which is preliminary data.</text>
</comment>
<dbReference type="Proteomes" id="UP000748531">
    <property type="component" value="Unassembled WGS sequence"/>
</dbReference>
<reference evidence="1" key="1">
    <citation type="submission" date="2019-05" db="EMBL/GenBank/DDBJ databases">
        <title>Annotation for the trematode Paragonimus heterotremus.</title>
        <authorList>
            <person name="Choi Y.-J."/>
        </authorList>
    </citation>
    <scope>NUCLEOTIDE SEQUENCE</scope>
    <source>
        <strain evidence="1">LC</strain>
    </source>
</reference>
<evidence type="ECO:0000313" key="2">
    <source>
        <dbReference type="Proteomes" id="UP000748531"/>
    </source>
</evidence>
<evidence type="ECO:0000313" key="1">
    <source>
        <dbReference type="EMBL" id="KAF5405470.1"/>
    </source>
</evidence>
<accession>A0A8J4T656</accession>
<name>A0A8J4T656_9TREM</name>
<dbReference type="OrthoDB" id="10036512at2759"/>
<sequence length="162" mass="18833">MPWKNEAVADLVTFQSGWPQTPSECEQCHVDSSDPQHAVPCDVARRRRLLTKVRRWKASEFRQFLLHIGPVVFQDIRDPCKYDNFLEPFMCAPSLCHPSLHLPYFDFIPRLLIVFIKNFVRHNEPGHLVYNGHCLIQLLNDVRAHGTPVEFSSVSLESCMRF</sequence>
<keyword evidence="2" id="KW-1185">Reference proteome</keyword>
<proteinExistence type="predicted"/>
<dbReference type="PANTHER" id="PTHR33053">
    <property type="entry name" value="PROTEIN, PUTATIVE-RELATED"/>
    <property type="match status" value="1"/>
</dbReference>
<protein>
    <submittedName>
        <fullName evidence="1">Putative PrC protein</fullName>
    </submittedName>
</protein>